<protein>
    <submittedName>
        <fullName evidence="2">Uncharacterized protein</fullName>
    </submittedName>
</protein>
<keyword evidence="1" id="KW-0732">Signal</keyword>
<dbReference type="EMBL" id="JAHFZB010000002">
    <property type="protein sequence ID" value="KAK6493160.1"/>
    <property type="molecule type" value="Genomic_DNA"/>
</dbReference>
<proteinExistence type="predicted"/>
<keyword evidence="3" id="KW-1185">Reference proteome</keyword>
<organism evidence="2 3">
    <name type="scientific">Huso huso</name>
    <name type="common">Beluga</name>
    <name type="synonym">Acipenser huso</name>
    <dbReference type="NCBI Taxonomy" id="61971"/>
    <lineage>
        <taxon>Eukaryota</taxon>
        <taxon>Metazoa</taxon>
        <taxon>Chordata</taxon>
        <taxon>Craniata</taxon>
        <taxon>Vertebrata</taxon>
        <taxon>Euteleostomi</taxon>
        <taxon>Actinopterygii</taxon>
        <taxon>Chondrostei</taxon>
        <taxon>Acipenseriformes</taxon>
        <taxon>Acipenseridae</taxon>
        <taxon>Huso</taxon>
    </lineage>
</organism>
<sequence>MRTVILLIGLVGLCSCLPVSEDHHIKSGQQVMKASDSDHIHLLSIHPFHPTHPFHSIHPIHHKGMI</sequence>
<reference evidence="2 3" key="1">
    <citation type="submission" date="2021-05" db="EMBL/GenBank/DDBJ databases">
        <authorList>
            <person name="Zahm M."/>
            <person name="Klopp C."/>
            <person name="Cabau C."/>
            <person name="Kuhl H."/>
            <person name="Suciu R."/>
            <person name="Ciorpac M."/>
            <person name="Holostenco D."/>
            <person name="Gessner J."/>
            <person name="Wuertz S."/>
            <person name="Hohne C."/>
            <person name="Stock M."/>
            <person name="Gislard M."/>
            <person name="Lluch J."/>
            <person name="Milhes M."/>
            <person name="Lampietro C."/>
            <person name="Lopez Roques C."/>
            <person name="Donnadieu C."/>
            <person name="Du K."/>
            <person name="Schartl M."/>
            <person name="Guiguen Y."/>
        </authorList>
    </citation>
    <scope>NUCLEOTIDE SEQUENCE [LARGE SCALE GENOMIC DNA]</scope>
    <source>
        <strain evidence="2">Hh-F2</strain>
        <tissue evidence="2">Blood</tissue>
    </source>
</reference>
<accession>A0ABR1A7U9</accession>
<evidence type="ECO:0000256" key="1">
    <source>
        <dbReference type="SAM" id="SignalP"/>
    </source>
</evidence>
<evidence type="ECO:0000313" key="2">
    <source>
        <dbReference type="EMBL" id="KAK6493160.1"/>
    </source>
</evidence>
<name>A0ABR1A7U9_HUSHU</name>
<gene>
    <name evidence="2" type="ORF">HHUSO_G2666</name>
</gene>
<comment type="caution">
    <text evidence="2">The sequence shown here is derived from an EMBL/GenBank/DDBJ whole genome shotgun (WGS) entry which is preliminary data.</text>
</comment>
<dbReference type="PROSITE" id="PS51257">
    <property type="entry name" value="PROKAR_LIPOPROTEIN"/>
    <property type="match status" value="1"/>
</dbReference>
<evidence type="ECO:0000313" key="3">
    <source>
        <dbReference type="Proteomes" id="UP001369086"/>
    </source>
</evidence>
<feature type="chain" id="PRO_5046814008" evidence="1">
    <location>
        <begin position="17"/>
        <end position="66"/>
    </location>
</feature>
<feature type="signal peptide" evidence="1">
    <location>
        <begin position="1"/>
        <end position="16"/>
    </location>
</feature>
<dbReference type="Proteomes" id="UP001369086">
    <property type="component" value="Unassembled WGS sequence"/>
</dbReference>